<feature type="non-terminal residue" evidence="4">
    <location>
        <position position="275"/>
    </location>
</feature>
<organism evidence="4 5">
    <name type="scientific">Skeletonema marinoi</name>
    <dbReference type="NCBI Taxonomy" id="267567"/>
    <lineage>
        <taxon>Eukaryota</taxon>
        <taxon>Sar</taxon>
        <taxon>Stramenopiles</taxon>
        <taxon>Ochrophyta</taxon>
        <taxon>Bacillariophyta</taxon>
        <taxon>Coscinodiscophyceae</taxon>
        <taxon>Thalassiosirophycidae</taxon>
        <taxon>Thalassiosirales</taxon>
        <taxon>Skeletonemataceae</taxon>
        <taxon>Skeletonema</taxon>
        <taxon>Skeletonema marinoi-dohrnii complex</taxon>
    </lineage>
</organism>
<comment type="subcellular location">
    <subcellularLocation>
        <location evidence="1">Cytoplasm</location>
        <location evidence="1">Cytoskeleton</location>
    </subcellularLocation>
</comment>
<dbReference type="SMART" id="SM00368">
    <property type="entry name" value="LRR_RI"/>
    <property type="match status" value="4"/>
</dbReference>
<evidence type="ECO:0000256" key="1">
    <source>
        <dbReference type="ARBA" id="ARBA00004245"/>
    </source>
</evidence>
<comment type="caution">
    <text evidence="4">The sequence shown here is derived from an EMBL/GenBank/DDBJ whole genome shotgun (WGS) entry which is preliminary data.</text>
</comment>
<evidence type="ECO:0000313" key="4">
    <source>
        <dbReference type="EMBL" id="KAK1733715.1"/>
    </source>
</evidence>
<dbReference type="AlphaFoldDB" id="A0AAD8XUH7"/>
<dbReference type="GO" id="GO:0005856">
    <property type="term" value="C:cytoskeleton"/>
    <property type="evidence" value="ECO:0007669"/>
    <property type="project" value="UniProtKB-SubCell"/>
</dbReference>
<dbReference type="PANTHER" id="PTHR24107">
    <property type="entry name" value="YNEIN REGULATORY COMPLEX SUBUNIT 5"/>
    <property type="match status" value="1"/>
</dbReference>
<reference evidence="4" key="1">
    <citation type="submission" date="2023-06" db="EMBL/GenBank/DDBJ databases">
        <title>Survivors Of The Sea: Transcriptome response of Skeletonema marinoi to long-term dormancy.</title>
        <authorList>
            <person name="Pinder M.I.M."/>
            <person name="Kourtchenko O."/>
            <person name="Robertson E.K."/>
            <person name="Larsson T."/>
            <person name="Maumus F."/>
            <person name="Osuna-Cruz C.M."/>
            <person name="Vancaester E."/>
            <person name="Stenow R."/>
            <person name="Vandepoele K."/>
            <person name="Ploug H."/>
            <person name="Bruchert V."/>
            <person name="Godhe A."/>
            <person name="Topel M."/>
        </authorList>
    </citation>
    <scope>NUCLEOTIDE SEQUENCE</scope>
    <source>
        <strain evidence="4">R05AC</strain>
    </source>
</reference>
<evidence type="ECO:0000256" key="2">
    <source>
        <dbReference type="ARBA" id="ARBA00022490"/>
    </source>
</evidence>
<dbReference type="InterPro" id="IPR001611">
    <property type="entry name" value="Leu-rich_rpt"/>
</dbReference>
<dbReference type="Pfam" id="PF13516">
    <property type="entry name" value="LRR_6"/>
    <property type="match status" value="4"/>
</dbReference>
<dbReference type="InterPro" id="IPR032675">
    <property type="entry name" value="LRR_dom_sf"/>
</dbReference>
<keyword evidence="2" id="KW-0963">Cytoplasm</keyword>
<protein>
    <submittedName>
        <fullName evidence="4">Leucine-rich repeat protein</fullName>
    </submittedName>
</protein>
<dbReference type="Proteomes" id="UP001224775">
    <property type="component" value="Unassembled WGS sequence"/>
</dbReference>
<dbReference type="EMBL" id="JATAAI010000045">
    <property type="protein sequence ID" value="KAK1733715.1"/>
    <property type="molecule type" value="Genomic_DNA"/>
</dbReference>
<name>A0AAD8XUH7_9STRA</name>
<dbReference type="InterPro" id="IPR052410">
    <property type="entry name" value="DRC5"/>
</dbReference>
<gene>
    <name evidence="4" type="ORF">QTG54_015570</name>
</gene>
<sequence length="275" mass="30004">MEPRDYNYYEANAADISLEDITSSKRNAQLLRRLCDGDWRSCAKELTLGRVGGWATHFHIGEGDDLGWLGYFIGNSEYLRALNIHYLPEDERGEQQIDAFMDGLARNQSIRTLGLNSLGDYGSTATLRVLGNLTQLEKIVIHNNNLDHNGCSALGTLLQSGFSKLEMLHLQFTNIDDDGVAALAIGLRSIGPSLKTLGLPDNSIGNEGLSTLVAALESCTSLERLDLSHNDFSLAAVGLRTLSDWLQTVVLNLDGLYLQGCDINDEGLQAFAEGA</sequence>
<dbReference type="SUPFAM" id="SSF52047">
    <property type="entry name" value="RNI-like"/>
    <property type="match status" value="1"/>
</dbReference>
<dbReference type="Gene3D" id="3.80.10.10">
    <property type="entry name" value="Ribonuclease Inhibitor"/>
    <property type="match status" value="1"/>
</dbReference>
<proteinExistence type="predicted"/>
<keyword evidence="5" id="KW-1185">Reference proteome</keyword>
<evidence type="ECO:0000313" key="5">
    <source>
        <dbReference type="Proteomes" id="UP001224775"/>
    </source>
</evidence>
<keyword evidence="3" id="KW-0206">Cytoskeleton</keyword>
<evidence type="ECO:0000256" key="3">
    <source>
        <dbReference type="ARBA" id="ARBA00023212"/>
    </source>
</evidence>
<dbReference type="PANTHER" id="PTHR24107:SF2">
    <property type="entry name" value="NLR FAMILY CARD DOMAIN CONTAINING 3"/>
    <property type="match status" value="1"/>
</dbReference>
<accession>A0AAD8XUH7</accession>